<evidence type="ECO:0000256" key="10">
    <source>
        <dbReference type="ARBA" id="ARBA00023004"/>
    </source>
</evidence>
<dbReference type="GO" id="GO:0034039">
    <property type="term" value="F:8-oxo-7,8-dihydroguanine DNA N-glycosylase activity"/>
    <property type="evidence" value="ECO:0007669"/>
    <property type="project" value="TreeGrafter"/>
</dbReference>
<dbReference type="CDD" id="cd03431">
    <property type="entry name" value="NUDIX_DNA_Glycosylase_C-MutY"/>
    <property type="match status" value="1"/>
</dbReference>
<evidence type="ECO:0000256" key="4">
    <source>
        <dbReference type="ARBA" id="ARBA00012045"/>
    </source>
</evidence>
<dbReference type="InterPro" id="IPR003651">
    <property type="entry name" value="Endonuclease3_FeS-loop_motif"/>
</dbReference>
<evidence type="ECO:0000256" key="1">
    <source>
        <dbReference type="ARBA" id="ARBA00000843"/>
    </source>
</evidence>
<dbReference type="Pfam" id="PF14815">
    <property type="entry name" value="NUDIX_4"/>
    <property type="match status" value="1"/>
</dbReference>
<gene>
    <name evidence="16" type="ORF">B9G39_23735</name>
</gene>
<protein>
    <recommendedName>
        <fullName evidence="5 14">Adenine DNA glycosylase</fullName>
        <ecNumber evidence="4 14">3.2.2.31</ecNumber>
    </recommendedName>
</protein>
<dbReference type="EMBL" id="NDXW01000001">
    <property type="protein sequence ID" value="RDH46215.1"/>
    <property type="molecule type" value="Genomic_DNA"/>
</dbReference>
<dbReference type="Gene3D" id="1.10.340.30">
    <property type="entry name" value="Hypothetical protein, domain 2"/>
    <property type="match status" value="1"/>
</dbReference>
<dbReference type="Pfam" id="PF00633">
    <property type="entry name" value="HHH"/>
    <property type="match status" value="1"/>
</dbReference>
<dbReference type="SMART" id="SM00478">
    <property type="entry name" value="ENDO3c"/>
    <property type="match status" value="1"/>
</dbReference>
<evidence type="ECO:0000256" key="6">
    <source>
        <dbReference type="ARBA" id="ARBA00022485"/>
    </source>
</evidence>
<dbReference type="InterPro" id="IPR029119">
    <property type="entry name" value="MutY_C"/>
</dbReference>
<dbReference type="InterPro" id="IPR004035">
    <property type="entry name" value="Endouclease-III_FeS-bd_BS"/>
</dbReference>
<evidence type="ECO:0000256" key="2">
    <source>
        <dbReference type="ARBA" id="ARBA00002933"/>
    </source>
</evidence>
<keyword evidence="12" id="KW-0234">DNA repair</keyword>
<dbReference type="Proteomes" id="UP000257039">
    <property type="component" value="Unassembled WGS sequence"/>
</dbReference>
<evidence type="ECO:0000256" key="5">
    <source>
        <dbReference type="ARBA" id="ARBA00022023"/>
    </source>
</evidence>
<dbReference type="InterPro" id="IPR000445">
    <property type="entry name" value="HhH_motif"/>
</dbReference>
<proteinExistence type="inferred from homology"/>
<evidence type="ECO:0000256" key="3">
    <source>
        <dbReference type="ARBA" id="ARBA00008343"/>
    </source>
</evidence>
<evidence type="ECO:0000313" key="16">
    <source>
        <dbReference type="EMBL" id="RDH46215.1"/>
    </source>
</evidence>
<dbReference type="GO" id="GO:0035485">
    <property type="term" value="F:adenine/guanine mispair binding"/>
    <property type="evidence" value="ECO:0007669"/>
    <property type="project" value="TreeGrafter"/>
</dbReference>
<keyword evidence="8 14" id="KW-0227">DNA damage</keyword>
<dbReference type="GO" id="GO:0051539">
    <property type="term" value="F:4 iron, 4 sulfur cluster binding"/>
    <property type="evidence" value="ECO:0007669"/>
    <property type="project" value="UniProtKB-UniRule"/>
</dbReference>
<dbReference type="CDD" id="cd00056">
    <property type="entry name" value="ENDO3c"/>
    <property type="match status" value="1"/>
</dbReference>
<keyword evidence="6" id="KW-0004">4Fe-4S</keyword>
<dbReference type="SUPFAM" id="SSF55811">
    <property type="entry name" value="Nudix"/>
    <property type="match status" value="1"/>
</dbReference>
<dbReference type="GO" id="GO:0000701">
    <property type="term" value="F:purine-specific mismatch base pair DNA N-glycosylase activity"/>
    <property type="evidence" value="ECO:0007669"/>
    <property type="project" value="UniProtKB-EC"/>
</dbReference>
<dbReference type="InterPro" id="IPR004036">
    <property type="entry name" value="Endonuclease-III-like_CS2"/>
</dbReference>
<comment type="similarity">
    <text evidence="3 14">Belongs to the Nth/MutY family.</text>
</comment>
<keyword evidence="11" id="KW-0411">Iron-sulfur</keyword>
<dbReference type="RefSeq" id="WP_094789012.1">
    <property type="nucleotide sequence ID" value="NZ_NDXW01000001.1"/>
</dbReference>
<evidence type="ECO:0000313" key="17">
    <source>
        <dbReference type="Proteomes" id="UP000257039"/>
    </source>
</evidence>
<dbReference type="InterPro" id="IPR044298">
    <property type="entry name" value="MIG/MutY"/>
</dbReference>
<dbReference type="GO" id="GO:0032357">
    <property type="term" value="F:oxidized purine DNA binding"/>
    <property type="evidence" value="ECO:0007669"/>
    <property type="project" value="TreeGrafter"/>
</dbReference>
<dbReference type="SUPFAM" id="SSF48150">
    <property type="entry name" value="DNA-glycosylase"/>
    <property type="match status" value="1"/>
</dbReference>
<dbReference type="Gene3D" id="3.90.79.10">
    <property type="entry name" value="Nucleoside Triphosphate Pyrophosphohydrolase"/>
    <property type="match status" value="1"/>
</dbReference>
<keyword evidence="13 14" id="KW-0326">Glycosidase</keyword>
<dbReference type="NCBIfam" id="TIGR01084">
    <property type="entry name" value="mutY"/>
    <property type="match status" value="1"/>
</dbReference>
<dbReference type="EC" id="3.2.2.31" evidence="4 14"/>
<accession>A0A4P9VRJ1</accession>
<dbReference type="GO" id="GO:0006298">
    <property type="term" value="P:mismatch repair"/>
    <property type="evidence" value="ECO:0007669"/>
    <property type="project" value="TreeGrafter"/>
</dbReference>
<dbReference type="FunFam" id="1.10.1670.10:FF:000002">
    <property type="entry name" value="Adenine DNA glycosylase"/>
    <property type="match status" value="1"/>
</dbReference>
<organism evidence="16 17">
    <name type="scientific">Zooshikella ganghwensis</name>
    <dbReference type="NCBI Taxonomy" id="202772"/>
    <lineage>
        <taxon>Bacteria</taxon>
        <taxon>Pseudomonadati</taxon>
        <taxon>Pseudomonadota</taxon>
        <taxon>Gammaproteobacteria</taxon>
        <taxon>Oceanospirillales</taxon>
        <taxon>Zooshikellaceae</taxon>
        <taxon>Zooshikella</taxon>
    </lineage>
</organism>
<dbReference type="InterPro" id="IPR003265">
    <property type="entry name" value="HhH-GPD_domain"/>
</dbReference>
<dbReference type="Pfam" id="PF10576">
    <property type="entry name" value="EndIII_4Fe-2S"/>
    <property type="match status" value="1"/>
</dbReference>
<evidence type="ECO:0000256" key="12">
    <source>
        <dbReference type="ARBA" id="ARBA00023204"/>
    </source>
</evidence>
<comment type="caution">
    <text evidence="16">The sequence shown here is derived from an EMBL/GenBank/DDBJ whole genome shotgun (WGS) entry which is preliminary data.</text>
</comment>
<keyword evidence="17" id="KW-1185">Reference proteome</keyword>
<dbReference type="AlphaFoldDB" id="A0A4P9VRJ1"/>
<feature type="domain" description="HhH-GPD" evidence="15">
    <location>
        <begin position="40"/>
        <end position="191"/>
    </location>
</feature>
<evidence type="ECO:0000256" key="7">
    <source>
        <dbReference type="ARBA" id="ARBA00022723"/>
    </source>
</evidence>
<dbReference type="GO" id="GO:0006284">
    <property type="term" value="P:base-excision repair"/>
    <property type="evidence" value="ECO:0007669"/>
    <property type="project" value="UniProtKB-UniRule"/>
</dbReference>
<dbReference type="PANTHER" id="PTHR42944:SF1">
    <property type="entry name" value="ADENINE DNA GLYCOSYLASE"/>
    <property type="match status" value="1"/>
</dbReference>
<comment type="cofactor">
    <cofactor evidence="14">
        <name>[4Fe-4S] cluster</name>
        <dbReference type="ChEBI" id="CHEBI:49883"/>
    </cofactor>
    <text evidence="14">Binds 1 [4Fe-4S] cluster.</text>
</comment>
<dbReference type="InterPro" id="IPR005760">
    <property type="entry name" value="A/G_AdeGlyc_MutY"/>
</dbReference>
<dbReference type="InterPro" id="IPR011257">
    <property type="entry name" value="DNA_glycosylase"/>
</dbReference>
<comment type="function">
    <text evidence="2">Adenine glycosylase active on G-A mispairs. MutY also corrects error-prone DNA synthesis past GO lesions which are due to the oxidatively damaged form of guanine: 7,8-dihydro-8-oxoguanine (8-oxo-dGTP).</text>
</comment>
<dbReference type="FunFam" id="1.10.340.30:FF:000002">
    <property type="entry name" value="Adenine DNA glycosylase"/>
    <property type="match status" value="1"/>
</dbReference>
<evidence type="ECO:0000256" key="9">
    <source>
        <dbReference type="ARBA" id="ARBA00022801"/>
    </source>
</evidence>
<dbReference type="PROSITE" id="PS00764">
    <property type="entry name" value="ENDONUCLEASE_III_1"/>
    <property type="match status" value="1"/>
</dbReference>
<comment type="catalytic activity">
    <reaction evidence="1 14">
        <text>Hydrolyzes free adenine bases from 7,8-dihydro-8-oxoguanine:adenine mismatched double-stranded DNA, leaving an apurinic site.</text>
        <dbReference type="EC" id="3.2.2.31"/>
    </reaction>
</comment>
<dbReference type="InterPro" id="IPR023170">
    <property type="entry name" value="HhH_base_excis_C"/>
</dbReference>
<evidence type="ECO:0000256" key="8">
    <source>
        <dbReference type="ARBA" id="ARBA00022763"/>
    </source>
</evidence>
<keyword evidence="9" id="KW-0378">Hydrolase</keyword>
<evidence type="ECO:0000259" key="15">
    <source>
        <dbReference type="SMART" id="SM00478"/>
    </source>
</evidence>
<reference evidence="16 17" key="1">
    <citation type="submission" date="2017-04" db="EMBL/GenBank/DDBJ databases">
        <title>Draft genome sequence of Zooshikella ganghwensis VG4 isolated from Red Sea sediments.</title>
        <authorList>
            <person name="Rehman Z."/>
            <person name="Alam I."/>
            <person name="Kamau A."/>
            <person name="Bajic V."/>
            <person name="Leiknes T."/>
        </authorList>
    </citation>
    <scope>NUCLEOTIDE SEQUENCE [LARGE SCALE GENOMIC DNA]</scope>
    <source>
        <strain evidence="16 17">VG4</strain>
    </source>
</reference>
<evidence type="ECO:0000256" key="11">
    <source>
        <dbReference type="ARBA" id="ARBA00023014"/>
    </source>
</evidence>
<dbReference type="Pfam" id="PF00730">
    <property type="entry name" value="HhH-GPD"/>
    <property type="match status" value="1"/>
</dbReference>
<keyword evidence="10 14" id="KW-0408">Iron</keyword>
<dbReference type="PROSITE" id="PS01155">
    <property type="entry name" value="ENDONUCLEASE_III_2"/>
    <property type="match status" value="1"/>
</dbReference>
<dbReference type="Gene3D" id="1.10.1670.10">
    <property type="entry name" value="Helix-hairpin-Helix base-excision DNA repair enzymes (C-terminal)"/>
    <property type="match status" value="1"/>
</dbReference>
<keyword evidence="7" id="KW-0479">Metal-binding</keyword>
<dbReference type="SMART" id="SM00525">
    <property type="entry name" value="FES"/>
    <property type="match status" value="1"/>
</dbReference>
<evidence type="ECO:0000256" key="13">
    <source>
        <dbReference type="ARBA" id="ARBA00023295"/>
    </source>
</evidence>
<dbReference type="GO" id="GO:0046872">
    <property type="term" value="F:metal ion binding"/>
    <property type="evidence" value="ECO:0007669"/>
    <property type="project" value="UniProtKB-UniRule"/>
</dbReference>
<evidence type="ECO:0000256" key="14">
    <source>
        <dbReference type="RuleBase" id="RU365096"/>
    </source>
</evidence>
<dbReference type="PANTHER" id="PTHR42944">
    <property type="entry name" value="ADENINE DNA GLYCOSYLASE"/>
    <property type="match status" value="1"/>
</dbReference>
<dbReference type="InterPro" id="IPR015797">
    <property type="entry name" value="NUDIX_hydrolase-like_dom_sf"/>
</dbReference>
<sequence length="369" mass="41691">MIRANSFNQAVLRWFDRHGRKHLPWQQKKTPYNVWVSEIMLQQTQVSTVIPYFERFMARFPNVAKLAAAETDEVLHLWTGLGYYARARNLHKAAKMICETYNGQFPASVDELSTLPGVGRSTAGAIASIAMGQRAAILDGNVKRVLARFESIEGWPGSTPIQNQLWAIAEHYTPHKRVADYTQAMMDLGAMICTRTKPKCDECPIQKHCQGYQMGDPTRFPSPKPKKTQPIKSVAMLLAVNKNGEVLLNKRPAQGIWGGLWSFPEIALVESDNNTVTRQQLTKLGKQLKLKLSKPVHWSPVKHVFSHFQLNIIPVVCQLESPQTLQVMEDNNRLWYNVYQPPSIGLAAPVKKLISKLAHQQATQYAIEL</sequence>
<name>A0A4P9VRJ1_9GAMM</name>
<dbReference type="NCBIfam" id="NF008132">
    <property type="entry name" value="PRK10880.1"/>
    <property type="match status" value="1"/>
</dbReference>